<organism evidence="2 5">
    <name type="scientific">Myxococcus virescens</name>
    <dbReference type="NCBI Taxonomy" id="83456"/>
    <lineage>
        <taxon>Bacteria</taxon>
        <taxon>Pseudomonadati</taxon>
        <taxon>Myxococcota</taxon>
        <taxon>Myxococcia</taxon>
        <taxon>Myxococcales</taxon>
        <taxon>Cystobacterineae</taxon>
        <taxon>Myxococcaceae</taxon>
        <taxon>Myxococcus</taxon>
    </lineage>
</organism>
<keyword evidence="4" id="KW-1185">Reference proteome</keyword>
<dbReference type="Proteomes" id="UP000198717">
    <property type="component" value="Unassembled WGS sequence"/>
</dbReference>
<evidence type="ECO:0000313" key="3">
    <source>
        <dbReference type="EMBL" id="SDE23960.1"/>
    </source>
</evidence>
<sequence>MNSKLVFAAVALLSTSVFAEEDLKPAQEEAKASFEEKISEALAAANEKCGTKLTVKTDFQNFKPEAWANSSYGSYCEAAINGVTTMCERPAYKKAIAKKVTGVSCLFGGVKPPEKKDGTNDATLRNLSLDKGTLTYRMSVDHTNIEDNTKATLEKALN</sequence>
<feature type="chain" id="PRO_5023032233" evidence="1">
    <location>
        <begin position="20"/>
        <end position="158"/>
    </location>
</feature>
<proteinExistence type="predicted"/>
<gene>
    <name evidence="2" type="ORF">MVI01_03940</name>
    <name evidence="3" type="ORF">SAMN04488504_105189</name>
</gene>
<reference evidence="2 5" key="2">
    <citation type="submission" date="2019-07" db="EMBL/GenBank/DDBJ databases">
        <title>Whole genome shotgun sequence of Myxococcus virescens NBRC 100334.</title>
        <authorList>
            <person name="Hosoyama A."/>
            <person name="Uohara A."/>
            <person name="Ohji S."/>
            <person name="Ichikawa N."/>
        </authorList>
    </citation>
    <scope>NUCLEOTIDE SEQUENCE [LARGE SCALE GENOMIC DNA]</scope>
    <source>
        <strain evidence="2 5">NBRC 100334</strain>
    </source>
</reference>
<comment type="caution">
    <text evidence="2">The sequence shown here is derived from an EMBL/GenBank/DDBJ whole genome shotgun (WGS) entry which is preliminary data.</text>
</comment>
<evidence type="ECO:0000313" key="2">
    <source>
        <dbReference type="EMBL" id="GEL68610.1"/>
    </source>
</evidence>
<evidence type="ECO:0000313" key="5">
    <source>
        <dbReference type="Proteomes" id="UP000321224"/>
    </source>
</evidence>
<dbReference type="RefSeq" id="WP_090490617.1">
    <property type="nucleotide sequence ID" value="NZ_BJVY01000001.1"/>
</dbReference>
<evidence type="ECO:0000313" key="4">
    <source>
        <dbReference type="Proteomes" id="UP000198717"/>
    </source>
</evidence>
<accession>A0A511H517</accession>
<dbReference type="EMBL" id="FNAJ01000005">
    <property type="protein sequence ID" value="SDE23960.1"/>
    <property type="molecule type" value="Genomic_DNA"/>
</dbReference>
<name>A0A511H517_9BACT</name>
<dbReference type="AlphaFoldDB" id="A0A511H517"/>
<reference evidence="3 4" key="1">
    <citation type="submission" date="2016-10" db="EMBL/GenBank/DDBJ databases">
        <authorList>
            <person name="Varghese N."/>
            <person name="Submissions S."/>
        </authorList>
    </citation>
    <scope>NUCLEOTIDE SEQUENCE [LARGE SCALE GENOMIC DNA]</scope>
    <source>
        <strain evidence="3 4">DSM 2260</strain>
    </source>
</reference>
<keyword evidence="1" id="KW-0732">Signal</keyword>
<evidence type="ECO:0000256" key="1">
    <source>
        <dbReference type="SAM" id="SignalP"/>
    </source>
</evidence>
<feature type="signal peptide" evidence="1">
    <location>
        <begin position="1"/>
        <end position="19"/>
    </location>
</feature>
<protein>
    <submittedName>
        <fullName evidence="2">Uncharacterized protein</fullName>
    </submittedName>
</protein>
<dbReference type="EMBL" id="BJVY01000001">
    <property type="protein sequence ID" value="GEL68610.1"/>
    <property type="molecule type" value="Genomic_DNA"/>
</dbReference>
<dbReference type="Proteomes" id="UP000321224">
    <property type="component" value="Unassembled WGS sequence"/>
</dbReference>